<dbReference type="EMBL" id="AP023356">
    <property type="protein sequence ID" value="BCJ40263.1"/>
    <property type="molecule type" value="Genomic_DNA"/>
</dbReference>
<evidence type="ECO:0000313" key="4">
    <source>
        <dbReference type="Proteomes" id="UP000676967"/>
    </source>
</evidence>
<dbReference type="Proteomes" id="UP000676967">
    <property type="component" value="Chromosome"/>
</dbReference>
<proteinExistence type="predicted"/>
<feature type="region of interest" description="Disordered" evidence="1">
    <location>
        <begin position="141"/>
        <end position="163"/>
    </location>
</feature>
<feature type="transmembrane region" description="Helical" evidence="2">
    <location>
        <begin position="7"/>
        <end position="27"/>
    </location>
</feature>
<reference evidence="3 4" key="1">
    <citation type="submission" date="2020-08" db="EMBL/GenBank/DDBJ databases">
        <title>Whole genome shotgun sequence of Actinoplanes ianthinogenes NBRC 13996.</title>
        <authorList>
            <person name="Komaki H."/>
            <person name="Tamura T."/>
        </authorList>
    </citation>
    <scope>NUCLEOTIDE SEQUENCE [LARGE SCALE GENOMIC DNA]</scope>
    <source>
        <strain evidence="3 4">NBRC 13996</strain>
    </source>
</reference>
<protein>
    <submittedName>
        <fullName evidence="3">Uncharacterized protein</fullName>
    </submittedName>
</protein>
<dbReference type="RefSeq" id="WP_189331082.1">
    <property type="nucleotide sequence ID" value="NZ_AP023356.1"/>
</dbReference>
<keyword evidence="2" id="KW-1133">Transmembrane helix</keyword>
<keyword evidence="4" id="KW-1185">Reference proteome</keyword>
<keyword evidence="2" id="KW-0472">Membrane</keyword>
<name>A0ABN6C6K9_9ACTN</name>
<evidence type="ECO:0000256" key="1">
    <source>
        <dbReference type="SAM" id="MobiDB-lite"/>
    </source>
</evidence>
<gene>
    <name evidence="3" type="ORF">Aiant_09200</name>
</gene>
<keyword evidence="2" id="KW-0812">Transmembrane</keyword>
<accession>A0ABN6C6K9</accession>
<organism evidence="3 4">
    <name type="scientific">Actinoplanes ianthinogenes</name>
    <dbReference type="NCBI Taxonomy" id="122358"/>
    <lineage>
        <taxon>Bacteria</taxon>
        <taxon>Bacillati</taxon>
        <taxon>Actinomycetota</taxon>
        <taxon>Actinomycetes</taxon>
        <taxon>Micromonosporales</taxon>
        <taxon>Micromonosporaceae</taxon>
        <taxon>Actinoplanes</taxon>
    </lineage>
</organism>
<sequence length="163" mass="18226">MRVYRHYSWIFVAISVILTASVAGGLVQTLGTLSVDAVCKAAFLLMIYVVLEALPFVALRWKTVVDDEAVTQHWFLNTYRIPLAEITGVERDAGFARWFLRLRTGEKSFEVLPCYVYQRPGGPLGAKPPRKLLALQTDIDQRRKIGRPVSSPPRGCGHGSSHE</sequence>
<evidence type="ECO:0000256" key="2">
    <source>
        <dbReference type="SAM" id="Phobius"/>
    </source>
</evidence>
<evidence type="ECO:0000313" key="3">
    <source>
        <dbReference type="EMBL" id="BCJ40263.1"/>
    </source>
</evidence>